<reference evidence="4 5" key="1">
    <citation type="submission" date="2020-04" db="EMBL/GenBank/DDBJ databases">
        <authorList>
            <person name="De Canck E."/>
        </authorList>
    </citation>
    <scope>NUCLEOTIDE SEQUENCE [LARGE SCALE GENOMIC DNA]</scope>
    <source>
        <strain evidence="4 5">LMG 3441</strain>
    </source>
</reference>
<gene>
    <name evidence="4" type="ORF">LMG3441_02874</name>
</gene>
<keyword evidence="2" id="KW-1133">Transmembrane helix</keyword>
<keyword evidence="5" id="KW-1185">Reference proteome</keyword>
<keyword evidence="2" id="KW-0812">Transmembrane</keyword>
<evidence type="ECO:0000259" key="3">
    <source>
        <dbReference type="Pfam" id="PF20249"/>
    </source>
</evidence>
<dbReference type="Proteomes" id="UP000494269">
    <property type="component" value="Unassembled WGS sequence"/>
</dbReference>
<evidence type="ECO:0000256" key="2">
    <source>
        <dbReference type="SAM" id="Phobius"/>
    </source>
</evidence>
<keyword evidence="2" id="KW-0472">Membrane</keyword>
<accession>A0A6S7A1V5</accession>
<feature type="transmembrane region" description="Helical" evidence="2">
    <location>
        <begin position="655"/>
        <end position="673"/>
    </location>
</feature>
<feature type="transmembrane region" description="Helical" evidence="2">
    <location>
        <begin position="693"/>
        <end position="714"/>
    </location>
</feature>
<feature type="region of interest" description="Disordered" evidence="1">
    <location>
        <begin position="1"/>
        <end position="23"/>
    </location>
</feature>
<dbReference type="InterPro" id="IPR046864">
    <property type="entry name" value="VasX_N"/>
</dbReference>
<feature type="transmembrane region" description="Helical" evidence="2">
    <location>
        <begin position="609"/>
        <end position="634"/>
    </location>
</feature>
<proteinExistence type="predicted"/>
<feature type="compositionally biased region" description="Polar residues" evidence="1">
    <location>
        <begin position="1"/>
        <end position="14"/>
    </location>
</feature>
<dbReference type="AlphaFoldDB" id="A0A6S7A1V5"/>
<dbReference type="CDD" id="cd20706">
    <property type="entry name" value="MIX_II"/>
    <property type="match status" value="1"/>
</dbReference>
<evidence type="ECO:0000313" key="5">
    <source>
        <dbReference type="Proteomes" id="UP000494269"/>
    </source>
</evidence>
<evidence type="ECO:0000256" key="1">
    <source>
        <dbReference type="SAM" id="MobiDB-lite"/>
    </source>
</evidence>
<dbReference type="Pfam" id="PF20249">
    <property type="entry name" value="VasX_N"/>
    <property type="match status" value="1"/>
</dbReference>
<name>A0A6S7A1V5_9BURK</name>
<sequence>MTTRACPTALQTPHPSAKQVGKAISPPPCEAGVPIYPLRYGIADAPYRSDLHTMLKTPGYPVLQGGKAYGLRVLRPGTYVYLLYFDHGQMWNRHYQVTEDIRFAPIWWGDADYEHSTPGSQSRPDVTGAAPYLLAPPAAINGPVYLLISDTILTHDTLWQIEKNTDGLRDALATVVTPTGGPDQPHVFHAARLTVSTPELIRPTLSRVPMYYAWSEITPAQHYPDVSDVISQMYAALRARKDIVPLAVVLQDPVGIASELNYLCATEVKKRDDYQAQSKHRLNSAGLIDAYFKQAEANSTTPPALTALARQRALVNLPGARDFIPAYQARVEAFQTDITRACADVVAWLQRVNAAGLLGQAFSLFDQRCARNARSFETTVLHCFGAAVHSDEGLAELAKHIEAAPDISPLWRALGAGDKPLMMRLAEPLTIGKGVFDAVDRILEERPGTLVTNLLTQLLWPFLAKAHADIAEVQVRRLRHIGEIRFGVTVGRRLVTPQRYLAYSAELQGYVAMGKEVAVRWPGAFMPATIKGAAASVEVGNIEVWEWETVTTTTVVDKAKAMDQEGNPLMRNLKRMRAAAGAASTGLGGALAIWGMRNAVQEWDKNKSAISFTSILGAGAALMGATLDAVALGISTAAARRGSVNLGTKANLAGIKLLSTAAATTAASIFSLTDLIRAADAQSNDKNPEQAQMYLYSALAGGVLAVATGAGGMASAATLAGSGKAVAVLGLTPAGWAVIAILAMSAVIYFTLQADDAQHSPLEIWLKHSAWGVVTPRFTLAQELDAWHSLHFSPLITPEWQALRGIAGTLRLRCTLPEVAGQDDFQSKLHVTLYGKDLERVDDTIAFCTPGACVDLHTQYVIGPLTDDKGAERGWRIGMHEDAKVKLEYLYRPDPKELPTIGLEQPGAPEPLVFTSSSFFFDSIDPAKLAPVRAPK</sequence>
<feature type="transmembrane region" description="Helical" evidence="2">
    <location>
        <begin position="578"/>
        <end position="597"/>
    </location>
</feature>
<dbReference type="EMBL" id="CADIJQ010000004">
    <property type="protein sequence ID" value="CAB3706682.1"/>
    <property type="molecule type" value="Genomic_DNA"/>
</dbReference>
<evidence type="ECO:0000313" key="4">
    <source>
        <dbReference type="EMBL" id="CAB3706682.1"/>
    </source>
</evidence>
<feature type="domain" description="Toxin VasX N-terminal region" evidence="3">
    <location>
        <begin position="27"/>
        <end position="170"/>
    </location>
</feature>
<organism evidence="4 5">
    <name type="scientific">Achromobacter kerstersii</name>
    <dbReference type="NCBI Taxonomy" id="1353890"/>
    <lineage>
        <taxon>Bacteria</taxon>
        <taxon>Pseudomonadati</taxon>
        <taxon>Pseudomonadota</taxon>
        <taxon>Betaproteobacteria</taxon>
        <taxon>Burkholderiales</taxon>
        <taxon>Alcaligenaceae</taxon>
        <taxon>Achromobacter</taxon>
    </lineage>
</organism>
<feature type="transmembrane region" description="Helical" evidence="2">
    <location>
        <begin position="726"/>
        <end position="752"/>
    </location>
</feature>
<protein>
    <recommendedName>
        <fullName evidence="3">Toxin VasX N-terminal region domain-containing protein</fullName>
    </recommendedName>
</protein>